<keyword evidence="6" id="KW-0676">Redox-active center</keyword>
<dbReference type="CDD" id="cd03010">
    <property type="entry name" value="TlpA_like_DsbE"/>
    <property type="match status" value="1"/>
</dbReference>
<protein>
    <recommendedName>
        <fullName evidence="3">Thiol:disulfide interchange protein DsbE</fullName>
    </recommendedName>
    <alternativeName>
        <fullName evidence="7">Cytochrome c biogenesis protein CcmG</fullName>
    </alternativeName>
</protein>
<evidence type="ECO:0000313" key="10">
    <source>
        <dbReference type="Proteomes" id="UP000006755"/>
    </source>
</evidence>
<dbReference type="GO" id="GO:0030288">
    <property type="term" value="C:outer membrane-bounded periplasmic space"/>
    <property type="evidence" value="ECO:0007669"/>
    <property type="project" value="InterPro"/>
</dbReference>
<dbReference type="GO" id="GO:0017004">
    <property type="term" value="P:cytochrome complex assembly"/>
    <property type="evidence" value="ECO:0007669"/>
    <property type="project" value="UniProtKB-KW"/>
</dbReference>
<dbReference type="PANTHER" id="PTHR42852:SF6">
    <property type="entry name" value="THIOL:DISULFIDE INTERCHANGE PROTEIN DSBE"/>
    <property type="match status" value="1"/>
</dbReference>
<reference evidence="9 10" key="1">
    <citation type="journal article" date="2012" name="J. Bacteriol.">
        <title>Genome Sequence of Gallaecimonas xiamenensis Type Strain 3-C-1.</title>
        <authorList>
            <person name="Lai Q."/>
            <person name="Wang L."/>
            <person name="Wang W."/>
            <person name="Shao Z."/>
        </authorList>
    </citation>
    <scope>NUCLEOTIDE SEQUENCE [LARGE SCALE GENOMIC DNA]</scope>
    <source>
        <strain evidence="9 10">3-C-1</strain>
    </source>
</reference>
<dbReference type="RefSeq" id="WP_008483809.1">
    <property type="nucleotide sequence ID" value="NZ_AMRI01000008.1"/>
</dbReference>
<dbReference type="PROSITE" id="PS51352">
    <property type="entry name" value="THIOREDOXIN_2"/>
    <property type="match status" value="1"/>
</dbReference>
<dbReference type="InterPro" id="IPR050553">
    <property type="entry name" value="Thioredoxin_ResA/DsbE_sf"/>
</dbReference>
<keyword evidence="4" id="KW-0201">Cytochrome c-type biogenesis</keyword>
<evidence type="ECO:0000256" key="7">
    <source>
        <dbReference type="ARBA" id="ARBA00032826"/>
    </source>
</evidence>
<comment type="subcellular location">
    <subcellularLocation>
        <location evidence="1">Cell inner membrane</location>
        <topology evidence="1">Single-pass membrane protein</topology>
        <orientation evidence="1">Periplasmic side</orientation>
    </subcellularLocation>
</comment>
<proteinExistence type="inferred from homology"/>
<evidence type="ECO:0000256" key="3">
    <source>
        <dbReference type="ARBA" id="ARBA00013827"/>
    </source>
</evidence>
<dbReference type="PANTHER" id="PTHR42852">
    <property type="entry name" value="THIOL:DISULFIDE INTERCHANGE PROTEIN DSBE"/>
    <property type="match status" value="1"/>
</dbReference>
<accession>K2JYH7</accession>
<evidence type="ECO:0000259" key="8">
    <source>
        <dbReference type="PROSITE" id="PS51352"/>
    </source>
</evidence>
<dbReference type="eggNOG" id="COG0526">
    <property type="taxonomic scope" value="Bacteria"/>
</dbReference>
<sequence length="175" mass="19762">MKKAWLLLPLLLFLGLAVFLFRGLYSDPRTLDSALVGKEVPDFEMVDLFDSRRYDAKLLANGQPVLLNVWATWCPTCYAEHQYLNKLAAQGVRIVGLNYKDERSAAVQWLGKLGNPYEVTLFDPDGMLGLDLGVYGAPETFLIDGRGLIRYRHVGDVNDKVWNETLKPLYNGLKP</sequence>
<evidence type="ECO:0000313" key="9">
    <source>
        <dbReference type="EMBL" id="EKE75384.1"/>
    </source>
</evidence>
<name>K2JYH7_9GAMM</name>
<dbReference type="AlphaFoldDB" id="K2JYH7"/>
<evidence type="ECO:0000256" key="2">
    <source>
        <dbReference type="ARBA" id="ARBA00007758"/>
    </source>
</evidence>
<dbReference type="PROSITE" id="PS00194">
    <property type="entry name" value="THIOREDOXIN_1"/>
    <property type="match status" value="1"/>
</dbReference>
<evidence type="ECO:0000256" key="5">
    <source>
        <dbReference type="ARBA" id="ARBA00023157"/>
    </source>
</evidence>
<dbReference type="STRING" id="745411.B3C1_06899"/>
<keyword evidence="10" id="KW-1185">Reference proteome</keyword>
<evidence type="ECO:0000256" key="4">
    <source>
        <dbReference type="ARBA" id="ARBA00022748"/>
    </source>
</evidence>
<feature type="domain" description="Thioredoxin" evidence="8">
    <location>
        <begin position="34"/>
        <end position="171"/>
    </location>
</feature>
<dbReference type="InterPro" id="IPR036249">
    <property type="entry name" value="Thioredoxin-like_sf"/>
</dbReference>
<comment type="caution">
    <text evidence="9">The sequence shown here is derived from an EMBL/GenBank/DDBJ whole genome shotgun (WGS) entry which is preliminary data.</text>
</comment>
<dbReference type="Proteomes" id="UP000006755">
    <property type="component" value="Unassembled WGS sequence"/>
</dbReference>
<dbReference type="GO" id="GO:0005886">
    <property type="term" value="C:plasma membrane"/>
    <property type="evidence" value="ECO:0007669"/>
    <property type="project" value="UniProtKB-SubCell"/>
</dbReference>
<evidence type="ECO:0000256" key="1">
    <source>
        <dbReference type="ARBA" id="ARBA00004383"/>
    </source>
</evidence>
<evidence type="ECO:0000256" key="6">
    <source>
        <dbReference type="ARBA" id="ARBA00023284"/>
    </source>
</evidence>
<dbReference type="InterPro" id="IPR017937">
    <property type="entry name" value="Thioredoxin_CS"/>
</dbReference>
<dbReference type="EMBL" id="AMRI01000008">
    <property type="protein sequence ID" value="EKE75384.1"/>
    <property type="molecule type" value="Genomic_DNA"/>
</dbReference>
<dbReference type="InterPro" id="IPR013766">
    <property type="entry name" value="Thioredoxin_domain"/>
</dbReference>
<dbReference type="GO" id="GO:0015036">
    <property type="term" value="F:disulfide oxidoreductase activity"/>
    <property type="evidence" value="ECO:0007669"/>
    <property type="project" value="InterPro"/>
</dbReference>
<dbReference type="OrthoDB" id="9799347at2"/>
<dbReference type="NCBIfam" id="TIGR00385">
    <property type="entry name" value="dsbE"/>
    <property type="match status" value="1"/>
</dbReference>
<dbReference type="SUPFAM" id="SSF52833">
    <property type="entry name" value="Thioredoxin-like"/>
    <property type="match status" value="1"/>
</dbReference>
<dbReference type="InterPro" id="IPR013740">
    <property type="entry name" value="Redoxin"/>
</dbReference>
<organism evidence="9 10">
    <name type="scientific">Gallaecimonas xiamenensis 3-C-1</name>
    <dbReference type="NCBI Taxonomy" id="745411"/>
    <lineage>
        <taxon>Bacteria</taxon>
        <taxon>Pseudomonadati</taxon>
        <taxon>Pseudomonadota</taxon>
        <taxon>Gammaproteobacteria</taxon>
        <taxon>Enterobacterales</taxon>
        <taxon>Gallaecimonadaceae</taxon>
        <taxon>Gallaecimonas</taxon>
    </lineage>
</organism>
<dbReference type="InterPro" id="IPR004799">
    <property type="entry name" value="Periplasmic_diS_OxRdtase_DsbE"/>
</dbReference>
<dbReference type="PATRIC" id="fig|745411.4.peg.1360"/>
<keyword evidence="5" id="KW-1015">Disulfide bond</keyword>
<dbReference type="Pfam" id="PF08534">
    <property type="entry name" value="Redoxin"/>
    <property type="match status" value="1"/>
</dbReference>
<comment type="similarity">
    <text evidence="2">Belongs to the thioredoxin family. DsbE subfamily.</text>
</comment>
<gene>
    <name evidence="9" type="ORF">B3C1_06899</name>
</gene>
<dbReference type="Gene3D" id="3.40.30.10">
    <property type="entry name" value="Glutaredoxin"/>
    <property type="match status" value="1"/>
</dbReference>